<evidence type="ECO:0000256" key="3">
    <source>
        <dbReference type="ARBA" id="ARBA00023163"/>
    </source>
</evidence>
<dbReference type="NCBIfam" id="NF033788">
    <property type="entry name" value="HTH_metalloreg"/>
    <property type="match status" value="1"/>
</dbReference>
<dbReference type="InterPro" id="IPR001845">
    <property type="entry name" value="HTH_ArsR_DNA-bd_dom"/>
</dbReference>
<dbReference type="InterPro" id="IPR011991">
    <property type="entry name" value="ArsR-like_HTH"/>
</dbReference>
<evidence type="ECO:0000313" key="5">
    <source>
        <dbReference type="EMBL" id="GHO60942.1"/>
    </source>
</evidence>
<dbReference type="Proteomes" id="UP000654345">
    <property type="component" value="Unassembled WGS sequence"/>
</dbReference>
<evidence type="ECO:0000256" key="2">
    <source>
        <dbReference type="ARBA" id="ARBA00023125"/>
    </source>
</evidence>
<feature type="domain" description="HTH arsR-type" evidence="4">
    <location>
        <begin position="17"/>
        <end position="107"/>
    </location>
</feature>
<dbReference type="InterPro" id="IPR036390">
    <property type="entry name" value="WH_DNA-bd_sf"/>
</dbReference>
<dbReference type="InterPro" id="IPR036388">
    <property type="entry name" value="WH-like_DNA-bd_sf"/>
</dbReference>
<sequence length="107" mass="12140">MLVALVYSIQQFQEEGSAPVPPERLLKLLRAAGDMTRLQILQLLSQRPRSTREIAGILNLTEAGISKHLKLLQDAGFVCPERSSYYVLYQSQREPLAEITRGLERLF</sequence>
<reference evidence="5 6" key="1">
    <citation type="journal article" date="2021" name="Int. J. Syst. Evol. Microbiol.">
        <title>Reticulibacter mediterranei gen. nov., sp. nov., within the new family Reticulibacteraceae fam. nov., and Ktedonospora formicarum gen. nov., sp. nov., Ktedonobacter robiniae sp. nov., Dictyobacter formicarum sp. nov. and Dictyobacter arantiisoli sp. nov., belonging to the class Ktedonobacteria.</title>
        <authorList>
            <person name="Yabe S."/>
            <person name="Zheng Y."/>
            <person name="Wang C.M."/>
            <person name="Sakai Y."/>
            <person name="Abe K."/>
            <person name="Yokota A."/>
            <person name="Donadio S."/>
            <person name="Cavaletti L."/>
            <person name="Monciardini P."/>
        </authorList>
    </citation>
    <scope>NUCLEOTIDE SEQUENCE [LARGE SCALE GENOMIC DNA]</scope>
    <source>
        <strain evidence="5 6">SOSP1-30</strain>
    </source>
</reference>
<dbReference type="PANTHER" id="PTHR33154">
    <property type="entry name" value="TRANSCRIPTIONAL REGULATOR, ARSR FAMILY"/>
    <property type="match status" value="1"/>
</dbReference>
<dbReference type="SUPFAM" id="SSF46785">
    <property type="entry name" value="Winged helix' DNA-binding domain"/>
    <property type="match status" value="1"/>
</dbReference>
<accession>A0ABQ3V8S8</accession>
<evidence type="ECO:0000259" key="4">
    <source>
        <dbReference type="PROSITE" id="PS50987"/>
    </source>
</evidence>
<dbReference type="EMBL" id="BNJG01000008">
    <property type="protein sequence ID" value="GHO60942.1"/>
    <property type="molecule type" value="Genomic_DNA"/>
</dbReference>
<keyword evidence="1" id="KW-0805">Transcription regulation</keyword>
<dbReference type="PROSITE" id="PS50987">
    <property type="entry name" value="HTH_ARSR_2"/>
    <property type="match status" value="1"/>
</dbReference>
<dbReference type="InterPro" id="IPR051081">
    <property type="entry name" value="HTH_MetalResp_TranReg"/>
</dbReference>
<keyword evidence="2" id="KW-0238">DNA-binding</keyword>
<dbReference type="Pfam" id="PF01022">
    <property type="entry name" value="HTH_5"/>
    <property type="match status" value="1"/>
</dbReference>
<dbReference type="PANTHER" id="PTHR33154:SF33">
    <property type="entry name" value="TRANSCRIPTIONAL REPRESSOR SDPR"/>
    <property type="match status" value="1"/>
</dbReference>
<gene>
    <name evidence="5" type="ORF">KSB_94170</name>
</gene>
<protein>
    <recommendedName>
        <fullName evidence="4">HTH arsR-type domain-containing protein</fullName>
    </recommendedName>
</protein>
<comment type="caution">
    <text evidence="5">The sequence shown here is derived from an EMBL/GenBank/DDBJ whole genome shotgun (WGS) entry which is preliminary data.</text>
</comment>
<keyword evidence="3" id="KW-0804">Transcription</keyword>
<evidence type="ECO:0000256" key="1">
    <source>
        <dbReference type="ARBA" id="ARBA00023015"/>
    </source>
</evidence>
<dbReference type="SMART" id="SM00418">
    <property type="entry name" value="HTH_ARSR"/>
    <property type="match status" value="1"/>
</dbReference>
<keyword evidence="6" id="KW-1185">Reference proteome</keyword>
<dbReference type="CDD" id="cd00090">
    <property type="entry name" value="HTH_ARSR"/>
    <property type="match status" value="1"/>
</dbReference>
<dbReference type="PRINTS" id="PR00778">
    <property type="entry name" value="HTHARSR"/>
</dbReference>
<dbReference type="Gene3D" id="1.10.10.10">
    <property type="entry name" value="Winged helix-like DNA-binding domain superfamily/Winged helix DNA-binding domain"/>
    <property type="match status" value="1"/>
</dbReference>
<evidence type="ECO:0000313" key="6">
    <source>
        <dbReference type="Proteomes" id="UP000654345"/>
    </source>
</evidence>
<name>A0ABQ3V8S8_9CHLR</name>
<organism evidence="5 6">
    <name type="scientific">Ktedonobacter robiniae</name>
    <dbReference type="NCBI Taxonomy" id="2778365"/>
    <lineage>
        <taxon>Bacteria</taxon>
        <taxon>Bacillati</taxon>
        <taxon>Chloroflexota</taxon>
        <taxon>Ktedonobacteria</taxon>
        <taxon>Ktedonobacterales</taxon>
        <taxon>Ktedonobacteraceae</taxon>
        <taxon>Ktedonobacter</taxon>
    </lineage>
</organism>
<proteinExistence type="predicted"/>